<organism evidence="1">
    <name type="scientific">uncultured Caudovirales phage</name>
    <dbReference type="NCBI Taxonomy" id="2100421"/>
    <lineage>
        <taxon>Viruses</taxon>
        <taxon>Duplodnaviria</taxon>
        <taxon>Heunggongvirae</taxon>
        <taxon>Uroviricota</taxon>
        <taxon>Caudoviricetes</taxon>
        <taxon>Peduoviridae</taxon>
        <taxon>Maltschvirus</taxon>
        <taxon>Maltschvirus maltsch</taxon>
    </lineage>
</organism>
<dbReference type="EMBL" id="LR796761">
    <property type="protein sequence ID" value="CAB4164409.1"/>
    <property type="molecule type" value="Genomic_DNA"/>
</dbReference>
<sequence length="116" mass="13277">MKFTAQKLADTFASLLATQLDTLGVDVNYNDQKTDKGAHVSVMTNVNDDMPDMLPAVERMLTQLKDKKTLNLRGLLMPQNCEWCALGRSGNVVVRMVRMYDLNTDRLPLRFDIRWE</sequence>
<accession>A0A6J5NY35</accession>
<reference evidence="1" key="1">
    <citation type="submission" date="2020-04" db="EMBL/GenBank/DDBJ databases">
        <authorList>
            <person name="Chiriac C."/>
            <person name="Salcher M."/>
            <person name="Ghai R."/>
            <person name="Kavagutti S V."/>
        </authorList>
    </citation>
    <scope>NUCLEOTIDE SEQUENCE</scope>
</reference>
<proteinExistence type="predicted"/>
<protein>
    <submittedName>
        <fullName evidence="1">Uncharacterized protein</fullName>
    </submittedName>
</protein>
<name>A0A6J5NY35_9CAUD</name>
<evidence type="ECO:0000313" key="1">
    <source>
        <dbReference type="EMBL" id="CAB4164409.1"/>
    </source>
</evidence>
<gene>
    <name evidence="1" type="ORF">UFOVP830_33</name>
</gene>